<feature type="transmembrane region" description="Helical" evidence="1">
    <location>
        <begin position="167"/>
        <end position="186"/>
    </location>
</feature>
<keyword evidence="1 2" id="KW-0812">Transmembrane</keyword>
<evidence type="ECO:0000256" key="1">
    <source>
        <dbReference type="SAM" id="Phobius"/>
    </source>
</evidence>
<sequence length="774" mass="87977">MIPFLYRHVQRGLCELHDCLLVPTDARPAQSEATERAIAQLSRTNRSVSRFWVEKATLVLDALQIYGLMWQLSQPWPWPSSWLVSTRWTVVFNLDVLSFLPTGAGMGMQAPPYSLWGELKSQYWLYALLFALLPWLAAGWYFFQLKAWRARGNATYLAQAAKLENNLLWLFQALYLPIGLAVSRLFNCMRVPNPLDVHAYDHVLSVDPSVACHESAHVLMGVGIGCVLGVPFLVSFPILLYQRIHHAGTSFDPDAHEVYVQATELSFLVGISDDYYLMYVAQHASFVQRMRALPVIMCTLKLVLLGVFAFLRSEFPSVRNQALQGMLFFVVVTFALLHRCYHRPFRLATTNHLMIFLDFVVVFDAVMVLLSAANVRSALTVASMKVLCLRFMHSWAVIILCGWLFVMYLGWRHMKLVWPTHFRMHAVLAHGPVVLKWVNTAKAAQKLMHKAWEHPSLDYASPALVRPTAELGEVAATLQTYAKEAFDIHHLLHGTLYDLANQVQAVHIDALATSATPSAMIDDCVQSFTLELQKYKQNHALIHPSKRDALFNLHELHTLVDEHDHRYRPIVSDSQALLPRKHEEVVVAGDPQLYVWTPWDPSELFGPAQDPSAPSLLPVLWYLRVQHKPTQTSCIGTVTLVDLVAHRGFVEIPICTQTPEIRVVSGWAMLLLTRDDVHVHLLQCKDADTWDAFASLPRLPPPPAISPARIDQLYDMDDDSIGVKTAAWQHVLQDWEAAFVFTERRRPSVADRRKVAPWFRQYHKYRLAGMSSIK</sequence>
<dbReference type="EMBL" id="JNBR01001841">
    <property type="protein sequence ID" value="OQR84678.1"/>
    <property type="molecule type" value="Genomic_DNA"/>
</dbReference>
<dbReference type="Proteomes" id="UP000243579">
    <property type="component" value="Unassembled WGS sequence"/>
</dbReference>
<feature type="transmembrane region" description="Helical" evidence="1">
    <location>
        <begin position="353"/>
        <end position="372"/>
    </location>
</feature>
<gene>
    <name evidence="2" type="ORF">ACHHYP_13053</name>
</gene>
<accession>A0A1V9YG50</accession>
<evidence type="ECO:0000313" key="2">
    <source>
        <dbReference type="EMBL" id="OQR84678.1"/>
    </source>
</evidence>
<dbReference type="OrthoDB" id="195226at2759"/>
<feature type="transmembrane region" description="Helical" evidence="1">
    <location>
        <begin position="292"/>
        <end position="311"/>
    </location>
</feature>
<protein>
    <submittedName>
        <fullName evidence="2">Transmembrane protein</fullName>
    </submittedName>
</protein>
<feature type="transmembrane region" description="Helical" evidence="1">
    <location>
        <begin position="392"/>
        <end position="411"/>
    </location>
</feature>
<evidence type="ECO:0000313" key="3">
    <source>
        <dbReference type="Proteomes" id="UP000243579"/>
    </source>
</evidence>
<comment type="caution">
    <text evidence="2">The sequence shown here is derived from an EMBL/GenBank/DDBJ whole genome shotgun (WGS) entry which is preliminary data.</text>
</comment>
<organism evidence="2 3">
    <name type="scientific">Achlya hypogyna</name>
    <name type="common">Oomycete</name>
    <name type="synonym">Protoachlya hypogyna</name>
    <dbReference type="NCBI Taxonomy" id="1202772"/>
    <lineage>
        <taxon>Eukaryota</taxon>
        <taxon>Sar</taxon>
        <taxon>Stramenopiles</taxon>
        <taxon>Oomycota</taxon>
        <taxon>Saprolegniomycetes</taxon>
        <taxon>Saprolegniales</taxon>
        <taxon>Achlyaceae</taxon>
        <taxon>Achlya</taxon>
    </lineage>
</organism>
<proteinExistence type="predicted"/>
<feature type="transmembrane region" description="Helical" evidence="1">
    <location>
        <begin position="218"/>
        <end position="241"/>
    </location>
</feature>
<feature type="transmembrane region" description="Helical" evidence="1">
    <location>
        <begin position="323"/>
        <end position="341"/>
    </location>
</feature>
<keyword evidence="1" id="KW-0472">Membrane</keyword>
<keyword evidence="1" id="KW-1133">Transmembrane helix</keyword>
<dbReference type="AlphaFoldDB" id="A0A1V9YG50"/>
<keyword evidence="3" id="KW-1185">Reference proteome</keyword>
<reference evidence="2 3" key="1">
    <citation type="journal article" date="2014" name="Genome Biol. Evol.">
        <title>The secreted proteins of Achlya hypogyna and Thraustotheca clavata identify the ancestral oomycete secretome and reveal gene acquisitions by horizontal gene transfer.</title>
        <authorList>
            <person name="Misner I."/>
            <person name="Blouin N."/>
            <person name="Leonard G."/>
            <person name="Richards T.A."/>
            <person name="Lane C.E."/>
        </authorList>
    </citation>
    <scope>NUCLEOTIDE SEQUENCE [LARGE SCALE GENOMIC DNA]</scope>
    <source>
        <strain evidence="2 3">ATCC 48635</strain>
    </source>
</reference>
<feature type="transmembrane region" description="Helical" evidence="1">
    <location>
        <begin position="123"/>
        <end position="143"/>
    </location>
</feature>
<dbReference type="STRING" id="1202772.A0A1V9YG50"/>
<name>A0A1V9YG50_ACHHY</name>